<comment type="caution">
    <text evidence="1">The sequence shown here is derived from an EMBL/GenBank/DDBJ whole genome shotgun (WGS) entry which is preliminary data.</text>
</comment>
<evidence type="ECO:0000313" key="2">
    <source>
        <dbReference type="Proteomes" id="UP001165960"/>
    </source>
</evidence>
<proteinExistence type="predicted"/>
<protein>
    <submittedName>
        <fullName evidence="1">Uncharacterized protein</fullName>
    </submittedName>
</protein>
<reference evidence="1" key="1">
    <citation type="submission" date="2022-04" db="EMBL/GenBank/DDBJ databases">
        <title>Genome of the entomopathogenic fungus Entomophthora muscae.</title>
        <authorList>
            <person name="Elya C."/>
            <person name="Lovett B.R."/>
            <person name="Lee E."/>
            <person name="Macias A.M."/>
            <person name="Hajek A.E."/>
            <person name="De Bivort B.L."/>
            <person name="Kasson M.T."/>
            <person name="De Fine Licht H.H."/>
            <person name="Stajich J.E."/>
        </authorList>
    </citation>
    <scope>NUCLEOTIDE SEQUENCE</scope>
    <source>
        <strain evidence="1">Berkeley</strain>
    </source>
</reference>
<name>A0ACC2RN03_9FUNG</name>
<accession>A0ACC2RN03</accession>
<dbReference type="Proteomes" id="UP001165960">
    <property type="component" value="Unassembled WGS sequence"/>
</dbReference>
<evidence type="ECO:0000313" key="1">
    <source>
        <dbReference type="EMBL" id="KAJ9051355.1"/>
    </source>
</evidence>
<gene>
    <name evidence="1" type="ORF">DSO57_1005358</name>
</gene>
<organism evidence="1 2">
    <name type="scientific">Entomophthora muscae</name>
    <dbReference type="NCBI Taxonomy" id="34485"/>
    <lineage>
        <taxon>Eukaryota</taxon>
        <taxon>Fungi</taxon>
        <taxon>Fungi incertae sedis</taxon>
        <taxon>Zoopagomycota</taxon>
        <taxon>Entomophthoromycotina</taxon>
        <taxon>Entomophthoromycetes</taxon>
        <taxon>Entomophthorales</taxon>
        <taxon>Entomophthoraceae</taxon>
        <taxon>Entomophthora</taxon>
    </lineage>
</organism>
<dbReference type="EMBL" id="QTSX02007114">
    <property type="protein sequence ID" value="KAJ9051355.1"/>
    <property type="molecule type" value="Genomic_DNA"/>
</dbReference>
<keyword evidence="2" id="KW-1185">Reference proteome</keyword>
<sequence length="68" mass="7416">MIFTPWTTPIGPPSTPLGTHQHPPLIGPSRCNPHIRTNSGQKGSPDFHQPFIVQLTILIGSLPARKLN</sequence>